<reference evidence="3" key="1">
    <citation type="journal article" date="2019" name="Int. J. Syst. Evol. Microbiol.">
        <title>The Global Catalogue of Microorganisms (GCM) 10K type strain sequencing project: providing services to taxonomists for standard genome sequencing and annotation.</title>
        <authorList>
            <consortium name="The Broad Institute Genomics Platform"/>
            <consortium name="The Broad Institute Genome Sequencing Center for Infectious Disease"/>
            <person name="Wu L."/>
            <person name="Ma J."/>
        </authorList>
    </citation>
    <scope>NUCLEOTIDE SEQUENCE [LARGE SCALE GENOMIC DNA]</scope>
    <source>
        <strain evidence="3">CECT 8570</strain>
    </source>
</reference>
<evidence type="ECO:0000256" key="1">
    <source>
        <dbReference type="HAMAP-Rule" id="MF_00715"/>
    </source>
</evidence>
<evidence type="ECO:0000313" key="2">
    <source>
        <dbReference type="EMBL" id="MFC4362874.1"/>
    </source>
</evidence>
<dbReference type="RefSeq" id="WP_290264823.1">
    <property type="nucleotide sequence ID" value="NZ_JAUFQG010000006.1"/>
</dbReference>
<protein>
    <recommendedName>
        <fullName evidence="1">Protein SlyX homolog</fullName>
    </recommendedName>
</protein>
<proteinExistence type="inferred from homology"/>
<comment type="caution">
    <text evidence="2">The sequence shown here is derived from an EMBL/GenBank/DDBJ whole genome shotgun (WGS) entry which is preliminary data.</text>
</comment>
<gene>
    <name evidence="1" type="primary">slyX</name>
    <name evidence="2" type="ORF">ACFOX3_11225</name>
</gene>
<sequence length="76" mass="8808">MSDELVEQLQGRIDELEMRQAFQEDTLTELNAILARQDAEILKLIAQVRSLSDKHLDLQYRIDQGGEVSNDRPPHY</sequence>
<organism evidence="2 3">
    <name type="scientific">Simiduia curdlanivorans</name>
    <dbReference type="NCBI Taxonomy" id="1492769"/>
    <lineage>
        <taxon>Bacteria</taxon>
        <taxon>Pseudomonadati</taxon>
        <taxon>Pseudomonadota</taxon>
        <taxon>Gammaproteobacteria</taxon>
        <taxon>Cellvibrionales</taxon>
        <taxon>Cellvibrionaceae</taxon>
        <taxon>Simiduia</taxon>
    </lineage>
</organism>
<dbReference type="PANTHER" id="PTHR36508">
    <property type="entry name" value="PROTEIN SLYX"/>
    <property type="match status" value="1"/>
</dbReference>
<comment type="similarity">
    <text evidence="1">Belongs to the SlyX family.</text>
</comment>
<dbReference type="InterPro" id="IPR007236">
    <property type="entry name" value="SlyX"/>
</dbReference>
<dbReference type="HAMAP" id="MF_00715">
    <property type="entry name" value="SlyX"/>
    <property type="match status" value="1"/>
</dbReference>
<dbReference type="PANTHER" id="PTHR36508:SF1">
    <property type="entry name" value="PROTEIN SLYX"/>
    <property type="match status" value="1"/>
</dbReference>
<name>A0ABV8V757_9GAMM</name>
<keyword evidence="3" id="KW-1185">Reference proteome</keyword>
<dbReference type="Pfam" id="PF04102">
    <property type="entry name" value="SlyX"/>
    <property type="match status" value="1"/>
</dbReference>
<dbReference type="EMBL" id="JBHSCX010000013">
    <property type="protein sequence ID" value="MFC4362874.1"/>
    <property type="molecule type" value="Genomic_DNA"/>
</dbReference>
<dbReference type="Gene3D" id="1.20.5.300">
    <property type="match status" value="1"/>
</dbReference>
<dbReference type="Proteomes" id="UP001595840">
    <property type="component" value="Unassembled WGS sequence"/>
</dbReference>
<evidence type="ECO:0000313" key="3">
    <source>
        <dbReference type="Proteomes" id="UP001595840"/>
    </source>
</evidence>
<accession>A0ABV8V757</accession>